<feature type="compositionally biased region" description="Polar residues" evidence="1">
    <location>
        <begin position="285"/>
        <end position="295"/>
    </location>
</feature>
<reference evidence="3" key="1">
    <citation type="journal article" date="2020" name="Stud. Mycol.">
        <title>101 Dothideomycetes genomes: A test case for predicting lifestyles and emergence of pathogens.</title>
        <authorList>
            <person name="Haridas S."/>
            <person name="Albert R."/>
            <person name="Binder M."/>
            <person name="Bloem J."/>
            <person name="LaButti K."/>
            <person name="Salamov A."/>
            <person name="Andreopoulos B."/>
            <person name="Baker S."/>
            <person name="Barry K."/>
            <person name="Bills G."/>
            <person name="Bluhm B."/>
            <person name="Cannon C."/>
            <person name="Castanera R."/>
            <person name="Culley D."/>
            <person name="Daum C."/>
            <person name="Ezra D."/>
            <person name="Gonzalez J."/>
            <person name="Henrissat B."/>
            <person name="Kuo A."/>
            <person name="Liang C."/>
            <person name="Lipzen A."/>
            <person name="Lutzoni F."/>
            <person name="Magnuson J."/>
            <person name="Mondo S."/>
            <person name="Nolan M."/>
            <person name="Ohm R."/>
            <person name="Pangilinan J."/>
            <person name="Park H.-J."/>
            <person name="Ramirez L."/>
            <person name="Alfaro M."/>
            <person name="Sun H."/>
            <person name="Tritt A."/>
            <person name="Yoshinaga Y."/>
            <person name="Zwiers L.-H."/>
            <person name="Turgeon B."/>
            <person name="Goodwin S."/>
            <person name="Spatafora J."/>
            <person name="Crous P."/>
            <person name="Grigoriev I."/>
        </authorList>
    </citation>
    <scope>NUCLEOTIDE SEQUENCE [LARGE SCALE GENOMIC DNA]</scope>
    <source>
        <strain evidence="3">CBS 304.66</strain>
    </source>
</reference>
<keyword evidence="3" id="KW-1185">Reference proteome</keyword>
<organism evidence="2 3">
    <name type="scientific">Lojkania enalia</name>
    <dbReference type="NCBI Taxonomy" id="147567"/>
    <lineage>
        <taxon>Eukaryota</taxon>
        <taxon>Fungi</taxon>
        <taxon>Dikarya</taxon>
        <taxon>Ascomycota</taxon>
        <taxon>Pezizomycotina</taxon>
        <taxon>Dothideomycetes</taxon>
        <taxon>Pleosporomycetidae</taxon>
        <taxon>Pleosporales</taxon>
        <taxon>Pleosporales incertae sedis</taxon>
        <taxon>Lojkania</taxon>
    </lineage>
</organism>
<feature type="compositionally biased region" description="Polar residues" evidence="1">
    <location>
        <begin position="77"/>
        <end position="92"/>
    </location>
</feature>
<feature type="compositionally biased region" description="Basic and acidic residues" evidence="1">
    <location>
        <begin position="62"/>
        <end position="76"/>
    </location>
</feature>
<comment type="caution">
    <text evidence="2">The sequence shown here is derived from an EMBL/GenBank/DDBJ whole genome shotgun (WGS) entry which is preliminary data.</text>
</comment>
<feature type="region of interest" description="Disordered" evidence="1">
    <location>
        <begin position="137"/>
        <end position="164"/>
    </location>
</feature>
<evidence type="ECO:0000313" key="3">
    <source>
        <dbReference type="Proteomes" id="UP000800093"/>
    </source>
</evidence>
<feature type="region of interest" description="Disordered" evidence="1">
    <location>
        <begin position="850"/>
        <end position="1108"/>
    </location>
</feature>
<feature type="region of interest" description="Disordered" evidence="1">
    <location>
        <begin position="455"/>
        <end position="510"/>
    </location>
</feature>
<feature type="compositionally biased region" description="Low complexity" evidence="1">
    <location>
        <begin position="948"/>
        <end position="969"/>
    </location>
</feature>
<dbReference type="EMBL" id="ML986611">
    <property type="protein sequence ID" value="KAF2265062.1"/>
    <property type="molecule type" value="Genomic_DNA"/>
</dbReference>
<feature type="region of interest" description="Disordered" evidence="1">
    <location>
        <begin position="1"/>
        <end position="31"/>
    </location>
</feature>
<feature type="compositionally biased region" description="Polar residues" evidence="1">
    <location>
        <begin position="137"/>
        <end position="156"/>
    </location>
</feature>
<feature type="region of interest" description="Disordered" evidence="1">
    <location>
        <begin position="269"/>
        <end position="434"/>
    </location>
</feature>
<feature type="compositionally biased region" description="Basic and acidic residues" evidence="1">
    <location>
        <begin position="1005"/>
        <end position="1014"/>
    </location>
</feature>
<proteinExistence type="predicted"/>
<feature type="region of interest" description="Disordered" evidence="1">
    <location>
        <begin position="60"/>
        <end position="104"/>
    </location>
</feature>
<evidence type="ECO:0000313" key="2">
    <source>
        <dbReference type="EMBL" id="KAF2265062.1"/>
    </source>
</evidence>
<accession>A0A9P4N421</accession>
<feature type="compositionally biased region" description="Polar residues" evidence="1">
    <location>
        <begin position="906"/>
        <end position="917"/>
    </location>
</feature>
<feature type="compositionally biased region" description="Polar residues" evidence="1">
    <location>
        <begin position="1"/>
        <end position="12"/>
    </location>
</feature>
<evidence type="ECO:0000256" key="1">
    <source>
        <dbReference type="SAM" id="MobiDB-lite"/>
    </source>
</evidence>
<feature type="compositionally biased region" description="Polar residues" evidence="1">
    <location>
        <begin position="455"/>
        <end position="465"/>
    </location>
</feature>
<feature type="compositionally biased region" description="Polar residues" evidence="1">
    <location>
        <begin position="1083"/>
        <end position="1096"/>
    </location>
</feature>
<feature type="compositionally biased region" description="Polar residues" evidence="1">
    <location>
        <begin position="868"/>
        <end position="882"/>
    </location>
</feature>
<sequence length="1288" mass="140827">MGKMLSRSSSDAGTRLRRSKSTSTVYHRPLLVPEQQHLDPVIAQQHAKVAAQTAYGLNRVEGVADRPRSSGRELARTKSSASRKSLLSQQGSHFPPRGSSFTSITMQKTGWGPSISRQIRKPAVVAETSPLFQDTSVEMHNPTSKHGTAANENVRPSSAKPYVSNNFSISSQQIRKTRSQYYPNTTQAGSPLPRSHGNYVTTPPIISSALDNSRVSAPRFPPRSKFSSPNLVVNLRPGETVSDARDKVMQDFRQNKIVQKKPSKLLAPFKKKQDKNENKCLPSSREVTVGSQPSHVNVPCSSMLEDPKRPRKKRSFSNSLKNKLRKVFRRDSSSSTTLPPQHVNASCEYFGDSTRVDSFPNMPESPPIPSPKEGQLRRLSSRTPSQDNQRSSSARPYSRGSSQSPPSNNSASQASNSRVSSWGNSTASGSSTGLGSVITRHALKRLSVIHESKNSIGGQAGLSTIPSPLQSRPPPPKPSLPSLHESKSMATGSAAADQSSDEDSDVFVEGGNNFRLHTNREFWLGNENSGEKNNPLHFRSLEDIRAQTESSPVSCYDRTVKVTVRSTEADPEQAPARHFVDIRGPVRVPRPNIDESNTTNEIECEENAAHEGDAAKLIDFKMSSQNPARREEHNDEVIMPTPEQLATRKEKSESRWKSTLEENHSAFLSSSNKAPLSVLRLGPKIFPRNVSAEDIATKTSTNPSRSFGLPAEMEDKLSLEEEATCSVPASPKSPLSGQVRFPLSPSIYSRNTDGVSLPNDSIMSLNGVHSIQGEGTAAVESPVKERIFTISTPTNFRHIREYRNAKELEAYVDCEDSRRKKRPTQACIGYDFDPKRRHDNFFPFDDHSRNVGDRFLASTPPEEGDTTIIANSPKLSSPLKQESTPEDVIMNQNVSKEPAKTCGPSPVTSRASSQLPSEPTLAHRPKYDSQLSFSMNGRFPSIDTGRCSSKNSARMSRSSRSTPSSGPSSLKAAPGPNVYSDLSTPSTILTAKYEPTTKTEPSGVDTDKVNRKENAIPTPNRHRIPLVTTQTIRDPAAEVSLASSTPNSSRSKRVQYPTSTFGTEEKLNSSPATTPSRPHLLSDASSDLMSKQSSRPKSARDLRQLNTASSTSLPISSYVNYSPKKRFGLPAPDSCEHKLPIGHPLESNILDNLASEPEAPWAYKNVSRASESPIRSTRHVRRGPIHVPRSSSTLFGNKEPSHGTEETTIDTVLGVDKRSRSRPGTSSGYGSPTRRDGRETPGHRMAQQYVDQRSVGSGAGTPVDMAGFGTVKSSNNGWYAGDEYAAFI</sequence>
<feature type="compositionally biased region" description="Basic and acidic residues" evidence="1">
    <location>
        <begin position="1233"/>
        <end position="1242"/>
    </location>
</feature>
<protein>
    <submittedName>
        <fullName evidence="2">Uncharacterized protein</fullName>
    </submittedName>
</protein>
<name>A0A9P4N421_9PLEO</name>
<feature type="compositionally biased region" description="Polar residues" evidence="1">
    <location>
        <begin position="1056"/>
        <end position="1076"/>
    </location>
</feature>
<feature type="compositionally biased region" description="Polar residues" evidence="1">
    <location>
        <begin position="980"/>
        <end position="989"/>
    </location>
</feature>
<feature type="region of interest" description="Disordered" evidence="1">
    <location>
        <begin position="625"/>
        <end position="653"/>
    </location>
</feature>
<dbReference type="OrthoDB" id="194139at2759"/>
<dbReference type="Proteomes" id="UP000800093">
    <property type="component" value="Unassembled WGS sequence"/>
</dbReference>
<feature type="region of interest" description="Disordered" evidence="1">
    <location>
        <begin position="1173"/>
        <end position="1243"/>
    </location>
</feature>
<gene>
    <name evidence="2" type="ORF">CC78DRAFT_567841</name>
</gene>
<feature type="compositionally biased region" description="Low complexity" evidence="1">
    <location>
        <begin position="390"/>
        <end position="434"/>
    </location>
</feature>